<evidence type="ECO:0000313" key="7">
    <source>
        <dbReference type="EMBL" id="MBP1936518.1"/>
    </source>
</evidence>
<dbReference type="InterPro" id="IPR002347">
    <property type="entry name" value="SDR_fam"/>
</dbReference>
<dbReference type="PANTHER" id="PTHR44085">
    <property type="entry name" value="SEPIAPTERIN REDUCTASE"/>
    <property type="match status" value="1"/>
</dbReference>
<dbReference type="CDD" id="cd05367">
    <property type="entry name" value="SPR-like_SDR_c"/>
    <property type="match status" value="1"/>
</dbReference>
<evidence type="ECO:0000256" key="1">
    <source>
        <dbReference type="ARBA" id="ARBA00004496"/>
    </source>
</evidence>
<dbReference type="EC" id="1.1.1.320" evidence="7"/>
<dbReference type="Proteomes" id="UP001519273">
    <property type="component" value="Unassembled WGS sequence"/>
</dbReference>
<reference evidence="7 8" key="1">
    <citation type="submission" date="2021-03" db="EMBL/GenBank/DDBJ databases">
        <title>Genomic Encyclopedia of Type Strains, Phase IV (KMG-IV): sequencing the most valuable type-strain genomes for metagenomic binning, comparative biology and taxonomic classification.</title>
        <authorList>
            <person name="Goeker M."/>
        </authorList>
    </citation>
    <scope>NUCLEOTIDE SEQUENCE [LARGE SCALE GENOMIC DNA]</scope>
    <source>
        <strain evidence="7 8">DSM 23491</strain>
    </source>
</reference>
<evidence type="ECO:0000313" key="8">
    <source>
        <dbReference type="Proteomes" id="UP001519273"/>
    </source>
</evidence>
<organism evidence="7 8">
    <name type="scientific">Paenibacillus sediminis</name>
    <dbReference type="NCBI Taxonomy" id="664909"/>
    <lineage>
        <taxon>Bacteria</taxon>
        <taxon>Bacillati</taxon>
        <taxon>Bacillota</taxon>
        <taxon>Bacilli</taxon>
        <taxon>Bacillales</taxon>
        <taxon>Paenibacillaceae</taxon>
        <taxon>Paenibacillus</taxon>
    </lineage>
</organism>
<dbReference type="PANTHER" id="PTHR44085:SF2">
    <property type="entry name" value="SEPIAPTERIN REDUCTASE"/>
    <property type="match status" value="1"/>
</dbReference>
<name>A0ABS4H1X7_9BACL</name>
<dbReference type="EMBL" id="JAGGKP010000001">
    <property type="protein sequence ID" value="MBP1936518.1"/>
    <property type="molecule type" value="Genomic_DNA"/>
</dbReference>
<evidence type="ECO:0000256" key="6">
    <source>
        <dbReference type="RuleBase" id="RU000363"/>
    </source>
</evidence>
<dbReference type="InterPro" id="IPR036291">
    <property type="entry name" value="NAD(P)-bd_dom_sf"/>
</dbReference>
<proteinExistence type="inferred from homology"/>
<accession>A0ABS4H1X7</accession>
<dbReference type="PROSITE" id="PS00061">
    <property type="entry name" value="ADH_SHORT"/>
    <property type="match status" value="1"/>
</dbReference>
<comment type="similarity">
    <text evidence="2 6">Belongs to the short-chain dehydrogenases/reductases (SDR) family.</text>
</comment>
<dbReference type="InterPro" id="IPR051721">
    <property type="entry name" value="Biopterin_syn/organic_redct"/>
</dbReference>
<dbReference type="InterPro" id="IPR020904">
    <property type="entry name" value="Sc_DH/Rdtase_CS"/>
</dbReference>
<keyword evidence="8" id="KW-1185">Reference proteome</keyword>
<dbReference type="GO" id="GO:0016491">
    <property type="term" value="F:oxidoreductase activity"/>
    <property type="evidence" value="ECO:0007669"/>
    <property type="project" value="UniProtKB-KW"/>
</dbReference>
<dbReference type="SUPFAM" id="SSF51735">
    <property type="entry name" value="NAD(P)-binding Rossmann-fold domains"/>
    <property type="match status" value="1"/>
</dbReference>
<keyword evidence="4" id="KW-0521">NADP</keyword>
<evidence type="ECO:0000256" key="2">
    <source>
        <dbReference type="ARBA" id="ARBA00006484"/>
    </source>
</evidence>
<sequence>MNYYIVTGTSQGLGEAIARQLLSKGNHVFCISRSENKDLMEAAQGEGVELEYYNFDLSNVDRIDALMNNIFGKISKEYIESIALINNAGVVTPMKPIELCNSEEIIQNIQVNLTAPMLLTSAFVSHLDHVKADKRVINISSGAGKKPYFGWSNYCSAKAGIDMFTRTVALEQEHKEYPVKIISFAPGVVDTAMQGKIRKSSKDNFKDLDRFIKMKDDGALYTPQYVAEYVLQLLTQDLVGGEILDIRNM</sequence>
<dbReference type="NCBIfam" id="NF005381">
    <property type="entry name" value="PRK06924.1"/>
    <property type="match status" value="1"/>
</dbReference>
<comment type="caution">
    <text evidence="7">The sequence shown here is derived from an EMBL/GenBank/DDBJ whole genome shotgun (WGS) entry which is preliminary data.</text>
</comment>
<keyword evidence="3" id="KW-0963">Cytoplasm</keyword>
<comment type="subcellular location">
    <subcellularLocation>
        <location evidence="1">Cytoplasm</location>
    </subcellularLocation>
</comment>
<dbReference type="RefSeq" id="WP_209846926.1">
    <property type="nucleotide sequence ID" value="NZ_CBCRVE010000002.1"/>
</dbReference>
<gene>
    <name evidence="7" type="ORF">J2Z20_001379</name>
</gene>
<keyword evidence="5 7" id="KW-0560">Oxidoreductase</keyword>
<protein>
    <submittedName>
        <fullName evidence="7">Benzil reductase ((S)-benzoin forming)</fullName>
        <ecNumber evidence="7">1.1.1.320</ecNumber>
    </submittedName>
</protein>
<dbReference type="PRINTS" id="PR00081">
    <property type="entry name" value="GDHRDH"/>
</dbReference>
<dbReference type="PRINTS" id="PR00080">
    <property type="entry name" value="SDRFAMILY"/>
</dbReference>
<evidence type="ECO:0000256" key="5">
    <source>
        <dbReference type="ARBA" id="ARBA00023002"/>
    </source>
</evidence>
<evidence type="ECO:0000256" key="3">
    <source>
        <dbReference type="ARBA" id="ARBA00022490"/>
    </source>
</evidence>
<evidence type="ECO:0000256" key="4">
    <source>
        <dbReference type="ARBA" id="ARBA00022857"/>
    </source>
</evidence>
<dbReference type="Pfam" id="PF00106">
    <property type="entry name" value="adh_short"/>
    <property type="match status" value="1"/>
</dbReference>
<dbReference type="Gene3D" id="3.40.50.720">
    <property type="entry name" value="NAD(P)-binding Rossmann-like Domain"/>
    <property type="match status" value="1"/>
</dbReference>